<accession>A0A1C4BDV4</accession>
<evidence type="ECO:0000313" key="1">
    <source>
        <dbReference type="EMBL" id="SCC05055.1"/>
    </source>
</evidence>
<protein>
    <submittedName>
        <fullName evidence="1">Uncharacterized protein</fullName>
    </submittedName>
</protein>
<dbReference type="RefSeq" id="WP_087984778.1">
    <property type="nucleotide sequence ID" value="NZ_FMBI01000024.1"/>
</dbReference>
<evidence type="ECO:0000313" key="2">
    <source>
        <dbReference type="Proteomes" id="UP000195991"/>
    </source>
</evidence>
<reference evidence="1 2" key="1">
    <citation type="submission" date="2016-08" db="EMBL/GenBank/DDBJ databases">
        <authorList>
            <person name="Seilhamer J.J."/>
        </authorList>
    </citation>
    <scope>NUCLEOTIDE SEQUENCE [LARGE SCALE GENOMIC DNA]</scope>
    <source>
        <strain evidence="1 2">IEBC_T61001</strain>
    </source>
</reference>
<name>A0A1C4BDV4_BACTU</name>
<gene>
    <name evidence="1" type="ORF">BTT61001_01236</name>
</gene>
<proteinExistence type="predicted"/>
<dbReference type="Proteomes" id="UP000195991">
    <property type="component" value="Unassembled WGS sequence"/>
</dbReference>
<dbReference type="EMBL" id="FMBI01000024">
    <property type="protein sequence ID" value="SCC05055.1"/>
    <property type="molecule type" value="Genomic_DNA"/>
</dbReference>
<dbReference type="AlphaFoldDB" id="A0A1C4BDV4"/>
<organism evidence="1 2">
    <name type="scientific">Bacillus thuringiensis</name>
    <dbReference type="NCBI Taxonomy" id="1428"/>
    <lineage>
        <taxon>Bacteria</taxon>
        <taxon>Bacillati</taxon>
        <taxon>Bacillota</taxon>
        <taxon>Bacilli</taxon>
        <taxon>Bacillales</taxon>
        <taxon>Bacillaceae</taxon>
        <taxon>Bacillus</taxon>
        <taxon>Bacillus cereus group</taxon>
    </lineage>
</organism>
<sequence>MRFSSLKGGYLRGDIESKGMVRGFVLDKQQVHELSSAQTVISITVMINPEEESKRADLLESAR</sequence>